<dbReference type="InParanoid" id="A0A4W3J8S0"/>
<dbReference type="SMART" id="SM00184">
    <property type="entry name" value="RING"/>
    <property type="match status" value="1"/>
</dbReference>
<evidence type="ECO:0000256" key="8">
    <source>
        <dbReference type="PROSITE-ProRule" id="PRU00175"/>
    </source>
</evidence>
<name>A0A4W3J8S0_CALMI</name>
<dbReference type="Pfam" id="PF00097">
    <property type="entry name" value="zf-C3HC4"/>
    <property type="match status" value="1"/>
</dbReference>
<dbReference type="UniPathway" id="UPA00143"/>
<dbReference type="Proteomes" id="UP000314986">
    <property type="component" value="Unassembled WGS sequence"/>
</dbReference>
<dbReference type="PROSITE" id="PS00518">
    <property type="entry name" value="ZF_RING_1"/>
    <property type="match status" value="1"/>
</dbReference>
<dbReference type="CDD" id="cd16557">
    <property type="entry name" value="RING-HC_RNF186"/>
    <property type="match status" value="1"/>
</dbReference>
<evidence type="ECO:0000256" key="4">
    <source>
        <dbReference type="ARBA" id="ARBA00022771"/>
    </source>
</evidence>
<keyword evidence="9" id="KW-1133">Transmembrane helix</keyword>
<dbReference type="InterPro" id="IPR018957">
    <property type="entry name" value="Znf_C3HC4_RING-type"/>
</dbReference>
<comment type="subunit">
    <text evidence="1">Interacts with ATP6V0C.</text>
</comment>
<dbReference type="PANTHER" id="PTHR46675:SF4">
    <property type="entry name" value="E3 UBIQUITIN-PROTEIN LIGASE RNF182"/>
    <property type="match status" value="1"/>
</dbReference>
<keyword evidence="9" id="KW-0472">Membrane</keyword>
<keyword evidence="5" id="KW-0862">Zinc</keyword>
<reference evidence="11" key="4">
    <citation type="submission" date="2025-08" db="UniProtKB">
        <authorList>
            <consortium name="Ensembl"/>
        </authorList>
    </citation>
    <scope>IDENTIFICATION</scope>
</reference>
<evidence type="ECO:0000256" key="1">
    <source>
        <dbReference type="ARBA" id="ARBA00011482"/>
    </source>
</evidence>
<evidence type="ECO:0000259" key="10">
    <source>
        <dbReference type="PROSITE" id="PS50089"/>
    </source>
</evidence>
<feature type="transmembrane region" description="Helical" evidence="9">
    <location>
        <begin position="194"/>
        <end position="213"/>
    </location>
</feature>
<dbReference type="PROSITE" id="PS50089">
    <property type="entry name" value="ZF_RING_2"/>
    <property type="match status" value="1"/>
</dbReference>
<evidence type="ECO:0000256" key="7">
    <source>
        <dbReference type="ARBA" id="ARBA00031239"/>
    </source>
</evidence>
<evidence type="ECO:0000256" key="9">
    <source>
        <dbReference type="SAM" id="Phobius"/>
    </source>
</evidence>
<dbReference type="GO" id="GO:0008270">
    <property type="term" value="F:zinc ion binding"/>
    <property type="evidence" value="ECO:0007669"/>
    <property type="project" value="UniProtKB-KW"/>
</dbReference>
<accession>A0A4W3J8S0</accession>
<dbReference type="Gene3D" id="3.30.40.10">
    <property type="entry name" value="Zinc/RING finger domain, C3HC4 (zinc finger)"/>
    <property type="match status" value="1"/>
</dbReference>
<dbReference type="AlphaFoldDB" id="A0A4W3J8S0"/>
<evidence type="ECO:0000313" key="11">
    <source>
        <dbReference type="Ensembl" id="ENSCMIP00000034483.1"/>
    </source>
</evidence>
<dbReference type="PANTHER" id="PTHR46675">
    <property type="entry name" value="E3 UBIQUITIN-PROTEIN LIGASE RNF182"/>
    <property type="match status" value="1"/>
</dbReference>
<keyword evidence="12" id="KW-1185">Reference proteome</keyword>
<dbReference type="InterPro" id="IPR013083">
    <property type="entry name" value="Znf_RING/FYVE/PHD"/>
</dbReference>
<feature type="transmembrane region" description="Helical" evidence="9">
    <location>
        <begin position="170"/>
        <end position="188"/>
    </location>
</feature>
<evidence type="ECO:0000256" key="3">
    <source>
        <dbReference type="ARBA" id="ARBA00022723"/>
    </source>
</evidence>
<dbReference type="InterPro" id="IPR042285">
    <property type="entry name" value="RNF182"/>
</dbReference>
<reference evidence="11" key="5">
    <citation type="submission" date="2025-09" db="UniProtKB">
        <authorList>
            <consortium name="Ensembl"/>
        </authorList>
    </citation>
    <scope>IDENTIFICATION</scope>
</reference>
<evidence type="ECO:0000256" key="6">
    <source>
        <dbReference type="ARBA" id="ARBA00030086"/>
    </source>
</evidence>
<reference evidence="12" key="1">
    <citation type="journal article" date="2006" name="Science">
        <title>Ancient noncoding elements conserved in the human genome.</title>
        <authorList>
            <person name="Venkatesh B."/>
            <person name="Kirkness E.F."/>
            <person name="Loh Y.H."/>
            <person name="Halpern A.L."/>
            <person name="Lee A.P."/>
            <person name="Johnson J."/>
            <person name="Dandona N."/>
            <person name="Viswanathan L.D."/>
            <person name="Tay A."/>
            <person name="Venter J.C."/>
            <person name="Strausberg R.L."/>
            <person name="Brenner S."/>
        </authorList>
    </citation>
    <scope>NUCLEOTIDE SEQUENCE [LARGE SCALE GENOMIC DNA]</scope>
</reference>
<keyword evidence="3" id="KW-0479">Metal-binding</keyword>
<dbReference type="InterPro" id="IPR017907">
    <property type="entry name" value="Znf_RING_CS"/>
</dbReference>
<keyword evidence="4 8" id="KW-0863">Zinc-finger</keyword>
<dbReference type="GO" id="GO:0016567">
    <property type="term" value="P:protein ubiquitination"/>
    <property type="evidence" value="ECO:0007669"/>
    <property type="project" value="UniProtKB-UniPathway"/>
</dbReference>
<reference evidence="12" key="2">
    <citation type="journal article" date="2007" name="PLoS Biol.">
        <title>Survey sequencing and comparative analysis of the elephant shark (Callorhinchus milii) genome.</title>
        <authorList>
            <person name="Venkatesh B."/>
            <person name="Kirkness E.F."/>
            <person name="Loh Y.H."/>
            <person name="Halpern A.L."/>
            <person name="Lee A.P."/>
            <person name="Johnson J."/>
            <person name="Dandona N."/>
            <person name="Viswanathan L.D."/>
            <person name="Tay A."/>
            <person name="Venter J.C."/>
            <person name="Strausberg R.L."/>
            <person name="Brenner S."/>
        </authorList>
    </citation>
    <scope>NUCLEOTIDE SEQUENCE [LARGE SCALE GENOMIC DNA]</scope>
</reference>
<sequence>VTPSNIQLNFVNQWFKIMAETQVDFDGDGDVALSELECPVCFNSYEFFVRKPKLLACQHGFCAICLKVILEEKDGCWVVPCPLCRRYTLALDASVANLPDNPRVVDLLSRRTCPFPESVPEVLLVPHLLLPMADAGVGGEVPEVREELDFHVDQGEILLAGCAESATKRFLLTLIFFLIIVLAVQYFVNKASLVWVTVVLGSLSALITLTLLYSCCQKRGHRRLGASCNCNCPCLPATNN</sequence>
<evidence type="ECO:0000256" key="5">
    <source>
        <dbReference type="ARBA" id="ARBA00022833"/>
    </source>
</evidence>
<dbReference type="Ensembl" id="ENSCMIT00000035001.1">
    <property type="protein sequence ID" value="ENSCMIP00000034483.1"/>
    <property type="gene ID" value="ENSCMIG00000014622.1"/>
</dbReference>
<feature type="domain" description="RING-type" evidence="10">
    <location>
        <begin position="38"/>
        <end position="85"/>
    </location>
</feature>
<dbReference type="InterPro" id="IPR001841">
    <property type="entry name" value="Znf_RING"/>
</dbReference>
<organism evidence="11 12">
    <name type="scientific">Callorhinchus milii</name>
    <name type="common">Ghost shark</name>
    <dbReference type="NCBI Taxonomy" id="7868"/>
    <lineage>
        <taxon>Eukaryota</taxon>
        <taxon>Metazoa</taxon>
        <taxon>Chordata</taxon>
        <taxon>Craniata</taxon>
        <taxon>Vertebrata</taxon>
        <taxon>Chondrichthyes</taxon>
        <taxon>Holocephali</taxon>
        <taxon>Chimaeriformes</taxon>
        <taxon>Callorhinchidae</taxon>
        <taxon>Callorhinchus</taxon>
    </lineage>
</organism>
<evidence type="ECO:0000256" key="2">
    <source>
        <dbReference type="ARBA" id="ARBA00014050"/>
    </source>
</evidence>
<protein>
    <recommendedName>
        <fullName evidence="2">E3 ubiquitin-protein ligase RNF182</fullName>
    </recommendedName>
    <alternativeName>
        <fullName evidence="7">RING finger protein 182</fullName>
    </alternativeName>
    <alternativeName>
        <fullName evidence="6">RING-type E3 ubiquitin transferase RNF182</fullName>
    </alternativeName>
</protein>
<evidence type="ECO:0000313" key="12">
    <source>
        <dbReference type="Proteomes" id="UP000314986"/>
    </source>
</evidence>
<proteinExistence type="predicted"/>
<dbReference type="SUPFAM" id="SSF57850">
    <property type="entry name" value="RING/U-box"/>
    <property type="match status" value="1"/>
</dbReference>
<reference evidence="12" key="3">
    <citation type="journal article" date="2014" name="Nature">
        <title>Elephant shark genome provides unique insights into gnathostome evolution.</title>
        <authorList>
            <consortium name="International Elephant Shark Genome Sequencing Consortium"/>
            <person name="Venkatesh B."/>
            <person name="Lee A.P."/>
            <person name="Ravi V."/>
            <person name="Maurya A.K."/>
            <person name="Lian M.M."/>
            <person name="Swann J.B."/>
            <person name="Ohta Y."/>
            <person name="Flajnik M.F."/>
            <person name="Sutoh Y."/>
            <person name="Kasahara M."/>
            <person name="Hoon S."/>
            <person name="Gangu V."/>
            <person name="Roy S.W."/>
            <person name="Irimia M."/>
            <person name="Korzh V."/>
            <person name="Kondrychyn I."/>
            <person name="Lim Z.W."/>
            <person name="Tay B.H."/>
            <person name="Tohari S."/>
            <person name="Kong K.W."/>
            <person name="Ho S."/>
            <person name="Lorente-Galdos B."/>
            <person name="Quilez J."/>
            <person name="Marques-Bonet T."/>
            <person name="Raney B.J."/>
            <person name="Ingham P.W."/>
            <person name="Tay A."/>
            <person name="Hillier L.W."/>
            <person name="Minx P."/>
            <person name="Boehm T."/>
            <person name="Wilson R.K."/>
            <person name="Brenner S."/>
            <person name="Warren W.C."/>
        </authorList>
    </citation>
    <scope>NUCLEOTIDE SEQUENCE [LARGE SCALE GENOMIC DNA]</scope>
</reference>
<keyword evidence="9" id="KW-0812">Transmembrane</keyword>
<dbReference type="GeneTree" id="ENSGT00960000190452"/>